<evidence type="ECO:0000313" key="2">
    <source>
        <dbReference type="Proteomes" id="UP000634136"/>
    </source>
</evidence>
<dbReference type="AlphaFoldDB" id="A0A834SUY0"/>
<organism evidence="1 2">
    <name type="scientific">Senna tora</name>
    <dbReference type="NCBI Taxonomy" id="362788"/>
    <lineage>
        <taxon>Eukaryota</taxon>
        <taxon>Viridiplantae</taxon>
        <taxon>Streptophyta</taxon>
        <taxon>Embryophyta</taxon>
        <taxon>Tracheophyta</taxon>
        <taxon>Spermatophyta</taxon>
        <taxon>Magnoliopsida</taxon>
        <taxon>eudicotyledons</taxon>
        <taxon>Gunneridae</taxon>
        <taxon>Pentapetalae</taxon>
        <taxon>rosids</taxon>
        <taxon>fabids</taxon>
        <taxon>Fabales</taxon>
        <taxon>Fabaceae</taxon>
        <taxon>Caesalpinioideae</taxon>
        <taxon>Cassia clade</taxon>
        <taxon>Senna</taxon>
    </lineage>
</organism>
<proteinExistence type="predicted"/>
<gene>
    <name evidence="1" type="ORF">G2W53_037187</name>
</gene>
<sequence length="28" mass="3113">MEAYDTSCMESLSHVYWGITNISDASMA</sequence>
<accession>A0A834SUY0</accession>
<keyword evidence="2" id="KW-1185">Reference proteome</keyword>
<evidence type="ECO:0000313" key="1">
    <source>
        <dbReference type="EMBL" id="KAF7810444.1"/>
    </source>
</evidence>
<protein>
    <submittedName>
        <fullName evidence="1">Uncharacterized protein</fullName>
    </submittedName>
</protein>
<dbReference type="Proteomes" id="UP000634136">
    <property type="component" value="Unassembled WGS sequence"/>
</dbReference>
<comment type="caution">
    <text evidence="1">The sequence shown here is derived from an EMBL/GenBank/DDBJ whole genome shotgun (WGS) entry which is preliminary data.</text>
</comment>
<name>A0A834SUY0_9FABA</name>
<dbReference type="EMBL" id="JAAIUW010000011">
    <property type="protein sequence ID" value="KAF7810444.1"/>
    <property type="molecule type" value="Genomic_DNA"/>
</dbReference>
<reference evidence="1" key="1">
    <citation type="submission" date="2020-09" db="EMBL/GenBank/DDBJ databases">
        <title>Genome-Enabled Discovery of Anthraquinone Biosynthesis in Senna tora.</title>
        <authorList>
            <person name="Kang S.-H."/>
            <person name="Pandey R.P."/>
            <person name="Lee C.-M."/>
            <person name="Sim J.-S."/>
            <person name="Jeong J.-T."/>
            <person name="Choi B.-S."/>
            <person name="Jung M."/>
            <person name="Ginzburg D."/>
            <person name="Zhao K."/>
            <person name="Won S.Y."/>
            <person name="Oh T.-J."/>
            <person name="Yu Y."/>
            <person name="Kim N.-H."/>
            <person name="Lee O.R."/>
            <person name="Lee T.-H."/>
            <person name="Bashyal P."/>
            <person name="Kim T.-S."/>
            <person name="Lee W.-H."/>
            <person name="Kawkins C."/>
            <person name="Kim C.-K."/>
            <person name="Kim J.S."/>
            <person name="Ahn B.O."/>
            <person name="Rhee S.Y."/>
            <person name="Sohng J.K."/>
        </authorList>
    </citation>
    <scope>NUCLEOTIDE SEQUENCE</scope>
    <source>
        <tissue evidence="1">Leaf</tissue>
    </source>
</reference>